<dbReference type="PANTHER" id="PTHR42881">
    <property type="entry name" value="PROLYL ENDOPEPTIDASE"/>
    <property type="match status" value="1"/>
</dbReference>
<evidence type="ECO:0000256" key="3">
    <source>
        <dbReference type="ARBA" id="ARBA00011897"/>
    </source>
</evidence>
<reference evidence="10" key="1">
    <citation type="submission" date="2016-10" db="EMBL/GenBank/DDBJ databases">
        <authorList>
            <person name="Varghese N."/>
            <person name="Submissions S."/>
        </authorList>
    </citation>
    <scope>NUCLEOTIDE SEQUENCE [LARGE SCALE GENOMIC DNA]</scope>
    <source>
        <strain evidence="10">S9</strain>
    </source>
</reference>
<evidence type="ECO:0000256" key="5">
    <source>
        <dbReference type="ARBA" id="ARBA00022801"/>
    </source>
</evidence>
<evidence type="ECO:0000259" key="7">
    <source>
        <dbReference type="Pfam" id="PF00326"/>
    </source>
</evidence>
<dbReference type="InterPro" id="IPR029058">
    <property type="entry name" value="AB_hydrolase_fold"/>
</dbReference>
<dbReference type="Pfam" id="PF00326">
    <property type="entry name" value="Peptidase_S9"/>
    <property type="match status" value="1"/>
</dbReference>
<keyword evidence="10" id="KW-1185">Reference proteome</keyword>
<dbReference type="InterPro" id="IPR023302">
    <property type="entry name" value="Pept_S9A_N"/>
</dbReference>
<dbReference type="GO" id="GO:0005829">
    <property type="term" value="C:cytosol"/>
    <property type="evidence" value="ECO:0007669"/>
    <property type="project" value="TreeGrafter"/>
</dbReference>
<evidence type="ECO:0000256" key="6">
    <source>
        <dbReference type="ARBA" id="ARBA00022825"/>
    </source>
</evidence>
<dbReference type="Proteomes" id="UP000198571">
    <property type="component" value="Unassembled WGS sequence"/>
</dbReference>
<dbReference type="EC" id="3.4.21.26" evidence="3"/>
<organism evidence="9 10">
    <name type="scientific">Salipaludibacillus aurantiacus</name>
    <dbReference type="NCBI Taxonomy" id="1601833"/>
    <lineage>
        <taxon>Bacteria</taxon>
        <taxon>Bacillati</taxon>
        <taxon>Bacillota</taxon>
        <taxon>Bacilli</taxon>
        <taxon>Bacillales</taxon>
        <taxon>Bacillaceae</taxon>
    </lineage>
</organism>
<feature type="domain" description="Peptidase S9A N-terminal" evidence="8">
    <location>
        <begin position="8"/>
        <end position="400"/>
    </location>
</feature>
<dbReference type="GO" id="GO:0070012">
    <property type="term" value="F:oligopeptidase activity"/>
    <property type="evidence" value="ECO:0007669"/>
    <property type="project" value="TreeGrafter"/>
</dbReference>
<dbReference type="RefSeq" id="WP_093053782.1">
    <property type="nucleotide sequence ID" value="NZ_FOGT01000012.1"/>
</dbReference>
<dbReference type="EMBL" id="FOGT01000012">
    <property type="protein sequence ID" value="SES24697.1"/>
    <property type="molecule type" value="Genomic_DNA"/>
</dbReference>
<keyword evidence="4" id="KW-0645">Protease</keyword>
<dbReference type="InterPro" id="IPR001375">
    <property type="entry name" value="Peptidase_S9_cat"/>
</dbReference>
<dbReference type="PROSITE" id="PS00708">
    <property type="entry name" value="PRO_ENDOPEP_SER"/>
    <property type="match status" value="1"/>
</dbReference>
<comment type="similarity">
    <text evidence="2">Belongs to the peptidase S9A family.</text>
</comment>
<dbReference type="OrthoDB" id="9801421at2"/>
<dbReference type="InterPro" id="IPR002470">
    <property type="entry name" value="Peptidase_S9A"/>
</dbReference>
<evidence type="ECO:0000256" key="2">
    <source>
        <dbReference type="ARBA" id="ARBA00005228"/>
    </source>
</evidence>
<evidence type="ECO:0000256" key="1">
    <source>
        <dbReference type="ARBA" id="ARBA00001070"/>
    </source>
</evidence>
<dbReference type="PANTHER" id="PTHR42881:SF2">
    <property type="entry name" value="PROLYL ENDOPEPTIDASE"/>
    <property type="match status" value="1"/>
</dbReference>
<dbReference type="STRING" id="1601833.SAMN05518684_11274"/>
<dbReference type="SUPFAM" id="SSF50993">
    <property type="entry name" value="Peptidase/esterase 'gauge' domain"/>
    <property type="match status" value="1"/>
</dbReference>
<dbReference type="GO" id="GO:0006508">
    <property type="term" value="P:proteolysis"/>
    <property type="evidence" value="ECO:0007669"/>
    <property type="project" value="UniProtKB-KW"/>
</dbReference>
<proteinExistence type="inferred from homology"/>
<evidence type="ECO:0000313" key="9">
    <source>
        <dbReference type="EMBL" id="SES24697.1"/>
    </source>
</evidence>
<evidence type="ECO:0000259" key="8">
    <source>
        <dbReference type="Pfam" id="PF02897"/>
    </source>
</evidence>
<accession>A0A1H9VTI7</accession>
<dbReference type="FunFam" id="3.40.50.1820:FF:000005">
    <property type="entry name" value="Prolyl endopeptidase"/>
    <property type="match status" value="1"/>
</dbReference>
<sequence length="673" mass="77644">MSWKRLDTIENFFGTEVKDPYRWLEDEEDPETQEWTHVHRKLSDKYFSEGYDRDGEYNRLKQIWNYKKYFVPEKVNGKLFYQFNDGLQNQACLYMKWKAAQKLILDPVTLSEDGTTALIQTSVSRDGRYLAYSTAVHGSDWQQIRIKDLSTGQDLPEKIDWVKFTSIAWDADNRGFYYSRFPEKGTVEKKDENNFNKVYYHELHSFQNKDNLIYEQPQQKELLFTPILTEDHKYLCLTVNEGTASQNRFYCRPADEPDSPFIRLLDQQDAEYTFIGNSDSTLYFKTDLHAPKGRIISVNIEKPERENWKEVIPEKEETLEKVMVANGKFVAVYLDKAVHKISVYGLDGQFVSTIPLPAQGSLTDITASKDDRELFFGITTYLNPGIIYVYDMETENLQEWARSEPSFPAEDYKTEQVFYKSKDGTEISMFLTHKKDLMLTGQNRVLLYGYGGFNISVTPSFNPGIVRWLEQGGIYAVANLRGGGEYGEEWHKAGMLEKKQNVFDDFIAAAEWLINENYTKPEKLAIMGASNGGLLTAASMVQRPDLFGAVICRVPVIDMLRYHKFTIGRYWMPEYGDPEKDEQFSFLYRYSPLHNLVEGEAYPPVLLATAESDDRVVPAHAKKFAAALKDKASSESKVVLRLESKAGHGLGKPTSKQIEEWADFYTFLNKELD</sequence>
<protein>
    <recommendedName>
        <fullName evidence="3">prolyl oligopeptidase</fullName>
        <ecNumber evidence="3">3.4.21.26</ecNumber>
    </recommendedName>
</protein>
<comment type="catalytic activity">
    <reaction evidence="1">
        <text>Hydrolysis of Pro-|-Xaa &gt;&gt; Ala-|-Xaa in oligopeptides.</text>
        <dbReference type="EC" id="3.4.21.26"/>
    </reaction>
</comment>
<dbReference type="SUPFAM" id="SSF53474">
    <property type="entry name" value="alpha/beta-Hydrolases"/>
    <property type="match status" value="1"/>
</dbReference>
<dbReference type="Pfam" id="PF02897">
    <property type="entry name" value="Peptidase_S9_N"/>
    <property type="match status" value="1"/>
</dbReference>
<keyword evidence="5" id="KW-0378">Hydrolase</keyword>
<dbReference type="Gene3D" id="2.130.10.120">
    <property type="entry name" value="Prolyl oligopeptidase, N-terminal domain"/>
    <property type="match status" value="1"/>
</dbReference>
<evidence type="ECO:0000313" key="10">
    <source>
        <dbReference type="Proteomes" id="UP000198571"/>
    </source>
</evidence>
<dbReference type="InterPro" id="IPR051167">
    <property type="entry name" value="Prolyl_oligopep/macrocyclase"/>
</dbReference>
<keyword evidence="6" id="KW-0720">Serine protease</keyword>
<name>A0A1H9VTI7_9BACI</name>
<evidence type="ECO:0000256" key="4">
    <source>
        <dbReference type="ARBA" id="ARBA00022670"/>
    </source>
</evidence>
<dbReference type="AlphaFoldDB" id="A0A1H9VTI7"/>
<gene>
    <name evidence="9" type="ORF">SAMN05518684_11274</name>
</gene>
<feature type="domain" description="Peptidase S9 prolyl oligopeptidase catalytic" evidence="7">
    <location>
        <begin position="461"/>
        <end position="672"/>
    </location>
</feature>
<dbReference type="InterPro" id="IPR002471">
    <property type="entry name" value="Pept_S9_AS"/>
</dbReference>
<dbReference type="GO" id="GO:0004252">
    <property type="term" value="F:serine-type endopeptidase activity"/>
    <property type="evidence" value="ECO:0007669"/>
    <property type="project" value="UniProtKB-EC"/>
</dbReference>
<dbReference type="Gene3D" id="3.40.50.1820">
    <property type="entry name" value="alpha/beta hydrolase"/>
    <property type="match status" value="1"/>
</dbReference>
<dbReference type="PRINTS" id="PR00862">
    <property type="entry name" value="PROLIGOPTASE"/>
</dbReference>